<comment type="caution">
    <text evidence="2">The sequence shown here is derived from an EMBL/GenBank/DDBJ whole genome shotgun (WGS) entry which is preliminary data.</text>
</comment>
<dbReference type="Proteomes" id="UP000324897">
    <property type="component" value="Chromosome 5"/>
</dbReference>
<dbReference type="InterPro" id="IPR001509">
    <property type="entry name" value="Epimerase_deHydtase"/>
</dbReference>
<feature type="domain" description="NAD-dependent epimerase/dehydratase" evidence="1">
    <location>
        <begin position="12"/>
        <end position="87"/>
    </location>
</feature>
<evidence type="ECO:0000313" key="3">
    <source>
        <dbReference type="Proteomes" id="UP000324897"/>
    </source>
</evidence>
<dbReference type="AlphaFoldDB" id="A0A5J9W920"/>
<accession>A0A5J9W920</accession>
<proteinExistence type="predicted"/>
<reference evidence="2 3" key="1">
    <citation type="journal article" date="2019" name="Sci. Rep.">
        <title>A high-quality genome of Eragrostis curvula grass provides insights into Poaceae evolution and supports new strategies to enhance forage quality.</title>
        <authorList>
            <person name="Carballo J."/>
            <person name="Santos B.A.C.M."/>
            <person name="Zappacosta D."/>
            <person name="Garbus I."/>
            <person name="Selva J.P."/>
            <person name="Gallo C.A."/>
            <person name="Diaz A."/>
            <person name="Albertini E."/>
            <person name="Caccamo M."/>
            <person name="Echenique V."/>
        </authorList>
    </citation>
    <scope>NUCLEOTIDE SEQUENCE [LARGE SCALE GENOMIC DNA]</scope>
    <source>
        <strain evidence="3">cv. Victoria</strain>
        <tissue evidence="2">Leaf</tissue>
    </source>
</reference>
<gene>
    <name evidence="2" type="ORF">EJB05_03868</name>
</gene>
<dbReference type="Gene3D" id="3.40.50.720">
    <property type="entry name" value="NAD(P)-binding Rossmann-like Domain"/>
    <property type="match status" value="1"/>
</dbReference>
<dbReference type="InterPro" id="IPR036291">
    <property type="entry name" value="NAD(P)-bd_dom_sf"/>
</dbReference>
<organism evidence="2 3">
    <name type="scientific">Eragrostis curvula</name>
    <name type="common">weeping love grass</name>
    <dbReference type="NCBI Taxonomy" id="38414"/>
    <lineage>
        <taxon>Eukaryota</taxon>
        <taxon>Viridiplantae</taxon>
        <taxon>Streptophyta</taxon>
        <taxon>Embryophyta</taxon>
        <taxon>Tracheophyta</taxon>
        <taxon>Spermatophyta</taxon>
        <taxon>Magnoliopsida</taxon>
        <taxon>Liliopsida</taxon>
        <taxon>Poales</taxon>
        <taxon>Poaceae</taxon>
        <taxon>PACMAD clade</taxon>
        <taxon>Chloridoideae</taxon>
        <taxon>Eragrostideae</taxon>
        <taxon>Eragrostidinae</taxon>
        <taxon>Eragrostis</taxon>
    </lineage>
</organism>
<dbReference type="Gramene" id="TVU44427">
    <property type="protein sequence ID" value="TVU44427"/>
    <property type="gene ID" value="EJB05_03868"/>
</dbReference>
<protein>
    <recommendedName>
        <fullName evidence="1">NAD-dependent epimerase/dehydratase domain-containing protein</fullName>
    </recommendedName>
</protein>
<dbReference type="OrthoDB" id="2735536at2759"/>
<evidence type="ECO:0000259" key="1">
    <source>
        <dbReference type="Pfam" id="PF01370"/>
    </source>
</evidence>
<feature type="non-terminal residue" evidence="2">
    <location>
        <position position="1"/>
    </location>
</feature>
<dbReference type="Pfam" id="PF01370">
    <property type="entry name" value="Epimerase"/>
    <property type="match status" value="1"/>
</dbReference>
<name>A0A5J9W920_9POAL</name>
<keyword evidence="3" id="KW-1185">Reference proteome</keyword>
<dbReference type="SUPFAM" id="SSF51735">
    <property type="entry name" value="NAD(P)-binding Rossmann-fold domains"/>
    <property type="match status" value="1"/>
</dbReference>
<sequence length="121" mass="12721">MAASGGAKGAIVLVTGASGFIGSCLVRNLLDRGYSVHAGVLNPGYHADDKAETDHLHAMADEGRLRVFRCDLLDGADRDKPNPSPDYLPAATAARLSTTTAPPWLDSDLQLFLPMCSPQAS</sequence>
<evidence type="ECO:0000313" key="2">
    <source>
        <dbReference type="EMBL" id="TVU44427.1"/>
    </source>
</evidence>
<dbReference type="EMBL" id="RWGY01000004">
    <property type="protein sequence ID" value="TVU44427.1"/>
    <property type="molecule type" value="Genomic_DNA"/>
</dbReference>